<keyword evidence="2" id="KW-1185">Reference proteome</keyword>
<dbReference type="OrthoDB" id="5142315at2"/>
<dbReference type="Proteomes" id="UP000321118">
    <property type="component" value="Unassembled WGS sequence"/>
</dbReference>
<gene>
    <name evidence="1" type="ORF">CXY01_41050</name>
</gene>
<organism evidence="1 2">
    <name type="scientific">Cellulomonas xylanilytica</name>
    <dbReference type="NCBI Taxonomy" id="233583"/>
    <lineage>
        <taxon>Bacteria</taxon>
        <taxon>Bacillati</taxon>
        <taxon>Actinomycetota</taxon>
        <taxon>Actinomycetes</taxon>
        <taxon>Micrococcales</taxon>
        <taxon>Cellulomonadaceae</taxon>
        <taxon>Cellulomonas</taxon>
    </lineage>
</organism>
<evidence type="ECO:0008006" key="3">
    <source>
        <dbReference type="Google" id="ProtNLM"/>
    </source>
</evidence>
<reference evidence="1 2" key="1">
    <citation type="submission" date="2019-07" db="EMBL/GenBank/DDBJ databases">
        <title>Whole genome shotgun sequence of Cellulomonas xylanilytica NBRC 101102.</title>
        <authorList>
            <person name="Hosoyama A."/>
            <person name="Uohara A."/>
            <person name="Ohji S."/>
            <person name="Ichikawa N."/>
        </authorList>
    </citation>
    <scope>NUCLEOTIDE SEQUENCE [LARGE SCALE GENOMIC DNA]</scope>
    <source>
        <strain evidence="1 2">NBRC 101102</strain>
    </source>
</reference>
<name>A0A510VEM5_9CELL</name>
<dbReference type="EMBL" id="BJUB01000019">
    <property type="protein sequence ID" value="GEK23585.1"/>
    <property type="molecule type" value="Genomic_DNA"/>
</dbReference>
<proteinExistence type="predicted"/>
<sequence>MTEARPLPFGTSPVPSDSLEMERRITRLLESLAQPGVRGLDGVKVAVEIDGPDLASLRVDATGVSVQDPGASARSLPVGPADVVRREPGTVRSLEVVGHPVTVRGLPAQVDVAASGVGFDWVVGADGQLYVEVRPPSDAAPAVGTGRVAVAHRALVAAVEAALGELLQDKGFTLTGLELDLQNRGPRALDVRADAKIKRSFLRAGVTVTASASIDRSLVLEIGDVAISSSNPVVDGLIGPFRSRVAAEAGRTIDLAAQLPPGVRVSDVSIEAGDDVVVSVTLG</sequence>
<evidence type="ECO:0000313" key="1">
    <source>
        <dbReference type="EMBL" id="GEK23585.1"/>
    </source>
</evidence>
<evidence type="ECO:0000313" key="2">
    <source>
        <dbReference type="Proteomes" id="UP000321118"/>
    </source>
</evidence>
<accession>A0A510VEM5</accession>
<comment type="caution">
    <text evidence="1">The sequence shown here is derived from an EMBL/GenBank/DDBJ whole genome shotgun (WGS) entry which is preliminary data.</text>
</comment>
<protein>
    <recommendedName>
        <fullName evidence="3">DUF2993 domain-containing protein</fullName>
    </recommendedName>
</protein>
<dbReference type="AlphaFoldDB" id="A0A510VEM5"/>
<dbReference type="RefSeq" id="WP_146931759.1">
    <property type="nucleotide sequence ID" value="NZ_BJUB01000019.1"/>
</dbReference>